<dbReference type="InterPro" id="IPR025110">
    <property type="entry name" value="AMP-bd_C"/>
</dbReference>
<dbReference type="Pfam" id="PF00668">
    <property type="entry name" value="Condensation"/>
    <property type="match status" value="1"/>
</dbReference>
<accession>A0A540X421</accession>
<dbReference type="InterPro" id="IPR014030">
    <property type="entry name" value="Ketoacyl_synth_N"/>
</dbReference>
<feature type="domain" description="Carrier" evidence="7">
    <location>
        <begin position="1050"/>
        <end position="1125"/>
    </location>
</feature>
<dbReference type="FunFam" id="3.30.559.30:FF:000006">
    <property type="entry name" value="Yersiniabactin polyketide/non-ribosomal peptide synthetase"/>
    <property type="match status" value="1"/>
</dbReference>
<dbReference type="FunFam" id="3.30.559.10:FF:000023">
    <property type="entry name" value="Non-ribosomal peptide synthetase"/>
    <property type="match status" value="1"/>
</dbReference>
<evidence type="ECO:0000256" key="6">
    <source>
        <dbReference type="ARBA" id="ARBA00022679"/>
    </source>
</evidence>
<dbReference type="InterPro" id="IPR014031">
    <property type="entry name" value="Ketoacyl_synth_C"/>
</dbReference>
<dbReference type="SUPFAM" id="SSF47336">
    <property type="entry name" value="ACP-like"/>
    <property type="match status" value="1"/>
</dbReference>
<dbReference type="CDD" id="cd19535">
    <property type="entry name" value="Cyc_NRPS"/>
    <property type="match status" value="1"/>
</dbReference>
<dbReference type="InterPro" id="IPR000873">
    <property type="entry name" value="AMP-dep_synth/lig_dom"/>
</dbReference>
<dbReference type="Gene3D" id="3.30.300.30">
    <property type="match status" value="1"/>
</dbReference>
<dbReference type="PROSITE" id="PS52004">
    <property type="entry name" value="KS3_2"/>
    <property type="match status" value="1"/>
</dbReference>
<dbReference type="Pfam" id="PF00109">
    <property type="entry name" value="ketoacyl-synt"/>
    <property type="match status" value="1"/>
</dbReference>
<comment type="cofactor">
    <cofactor evidence="1">
        <name>pantetheine 4'-phosphate</name>
        <dbReference type="ChEBI" id="CHEBI:47942"/>
    </cofactor>
</comment>
<dbReference type="Proteomes" id="UP000315369">
    <property type="component" value="Unassembled WGS sequence"/>
</dbReference>
<dbReference type="InterPro" id="IPR010071">
    <property type="entry name" value="AA_adenyl_dom"/>
</dbReference>
<dbReference type="GO" id="GO:0005737">
    <property type="term" value="C:cytoplasm"/>
    <property type="evidence" value="ECO:0007669"/>
    <property type="project" value="TreeGrafter"/>
</dbReference>
<dbReference type="CDD" id="cd00833">
    <property type="entry name" value="PKS"/>
    <property type="match status" value="1"/>
</dbReference>
<dbReference type="Gene3D" id="3.30.559.10">
    <property type="entry name" value="Chloramphenicol acetyltransferase-like domain"/>
    <property type="match status" value="1"/>
</dbReference>
<dbReference type="InterPro" id="IPR044894">
    <property type="entry name" value="TubC_N_sf"/>
</dbReference>
<organism evidence="9 10">
    <name type="scientific">Myxococcus llanfairpwllgwyngyllgogerychwyrndrobwllllantysiliogogogochensis</name>
    <dbReference type="NCBI Taxonomy" id="2590453"/>
    <lineage>
        <taxon>Bacteria</taxon>
        <taxon>Pseudomonadati</taxon>
        <taxon>Myxococcota</taxon>
        <taxon>Myxococcia</taxon>
        <taxon>Myxococcales</taxon>
        <taxon>Cystobacterineae</taxon>
        <taxon>Myxococcaceae</taxon>
        <taxon>Myxococcus</taxon>
    </lineage>
</organism>
<keyword evidence="5" id="KW-0436">Ligase</keyword>
<keyword evidence="4" id="KW-0597">Phosphoprotein</keyword>
<comment type="pathway">
    <text evidence="2">Siderophore biosynthesis.</text>
</comment>
<feature type="non-terminal residue" evidence="9">
    <location>
        <position position="1514"/>
    </location>
</feature>
<evidence type="ECO:0000256" key="5">
    <source>
        <dbReference type="ARBA" id="ARBA00022598"/>
    </source>
</evidence>
<evidence type="ECO:0000313" key="9">
    <source>
        <dbReference type="EMBL" id="TQF15982.1"/>
    </source>
</evidence>
<dbReference type="InterPro" id="IPR042099">
    <property type="entry name" value="ANL_N_sf"/>
</dbReference>
<dbReference type="PANTHER" id="PTHR45527:SF10">
    <property type="entry name" value="PYOCHELIN SYNTHASE PCHF"/>
    <property type="match status" value="1"/>
</dbReference>
<dbReference type="Gene3D" id="3.30.559.30">
    <property type="entry name" value="Nonribosomal peptide synthetase, condensation domain"/>
    <property type="match status" value="1"/>
</dbReference>
<sequence>MSRDSGVTALLTRLFDLGIRLWVEGGRLAVDAPEGALTADLRAELSARKAELIALLDDSMGDARAAELPALICRPEERDEPFPLTDIQQAYWVGRGGDFELGAAIHVYVEIDSETLDPARFGEAWRRLIQRHEMLRAVALPDGTQRILRDVPDYEVAVEDYRALSPEERQRRLDAHRERLAQQILPLDTWPLFEIRAVRLEEGHRLYFSIDCTFVDSWSVQVLFRELIQLYADPDATLDPREHGQSFRDYVLATRALQETELYRRSVDYWRGRIATLPPAPDLPRVQQVGAPRHPHFVRREARIERARWERLVERARELQLTPTGLLLACYAEVIAHFSKSPHFTLNVPLYNRLPLHEDVGKMVGTFSSFLLVEVDHRAGGTFQQRARALQEQLFRDLEHRYIGGVEILRQMFRERGKISGALMPVVLTSFASGVEGWDSCWVDHLGRAFGRVVHSVTQTPQVWIDHQLVFQDGGVFYNWDAADELFAPGLLDAMFASYQRLIDRLVDEPDVVHEKPLRLSAPQVAAGPRRDGERSERLLHSRFVEQATAQPDRPAVIAPGRTLSYGELLQRCTALAHALTQAGARKNHPVAVVMEKGWEQVVATLACSIAGAPYLPIDAGVPGERLKQLLEDSTCEHLVTQPWLEPRLEWPSTPRRFTVEPLEPTSGLALPEAPVQGADDLAVIIYTSGSTGRPGGVMLAHRGLVHALDETLREFSIGPEDRVLALTALHHDMSMFDVFGMLSAGGAIVFCEATARKEPARWAELLRTERITVWNSVPGMMEMLLAHASGRPEPLAPALRLAFMGGDWIPLDLPERLRALVPGVQPVSVGGPTETSLWNIWFPIGKVDPDWKSIPYGQPIADTRYHVMDETLRERPLWVPGELCCSGVGVAHGYWRNEARTRERFVTHPVTGERLYRTGDLGRLLPDGTVEILGRVDFQLSILGHRVEPGEIEAALRLHPEVSAAVVVADGDRHAPRLLAYLVRRAGATLSQEPLRRFLGERLADHMVPSIVVFLEQLPLGPTGKVDRAALPRPEALRVLTESRTDDGAPAHEAEAALAAIVRDVLQLPEVERRKNFFELGANSVHLVRINARIRQELGADIPTVELFQNANLAALAAHLGRVRRGDTGGPSQRVTQARADTLERSPIAIIGMSARLPGAPDVEAYWKNLVEGVESVRFFTDEELRAQGLAREMIGNPHYVKAGAVLDDISGFDADFFGLTAREALLTDPQQRLFLECVWESLERAGYRPDATGKKVGVFAGKSLSNYIYPELDLTQPLPYFQRLFGNDKDFVATQVSYKLNLTGPSITLQTACSTSLVAVTLACQSLWNRDCEMALAGGVSIKVPHHLGYLAEPGSGMFSPDGHCRPFDSQAQGILPASGAGVVVLKRLDEALADGDAIHAVILGAAVNNDGGDKVGFSAPNRDGQAEVIARAQAMAGIPPETVGYIEAHGTGTPLGDPMEIAALTQAFRLGTPAKGFCVVGSAKSNFGHLDTAAGVAGLIKAALTVERGLI</sequence>
<evidence type="ECO:0000256" key="1">
    <source>
        <dbReference type="ARBA" id="ARBA00001957"/>
    </source>
</evidence>
<dbReference type="GO" id="GO:0006633">
    <property type="term" value="P:fatty acid biosynthetic process"/>
    <property type="evidence" value="ECO:0007669"/>
    <property type="project" value="InterPro"/>
</dbReference>
<proteinExistence type="predicted"/>
<dbReference type="InterPro" id="IPR001242">
    <property type="entry name" value="Condensation_dom"/>
</dbReference>
<dbReference type="NCBIfam" id="TIGR01733">
    <property type="entry name" value="AA-adenyl-dom"/>
    <property type="match status" value="1"/>
</dbReference>
<dbReference type="InterPro" id="IPR020806">
    <property type="entry name" value="PKS_PP-bd"/>
</dbReference>
<dbReference type="SUPFAM" id="SSF53901">
    <property type="entry name" value="Thiolase-like"/>
    <property type="match status" value="1"/>
</dbReference>
<dbReference type="SMART" id="SM00825">
    <property type="entry name" value="PKS_KS"/>
    <property type="match status" value="1"/>
</dbReference>
<dbReference type="Pfam" id="PF00550">
    <property type="entry name" value="PP-binding"/>
    <property type="match status" value="1"/>
</dbReference>
<dbReference type="SUPFAM" id="SSF52777">
    <property type="entry name" value="CoA-dependent acyltransferases"/>
    <property type="match status" value="2"/>
</dbReference>
<evidence type="ECO:0000313" key="10">
    <source>
        <dbReference type="Proteomes" id="UP000315369"/>
    </source>
</evidence>
<dbReference type="InterPro" id="IPR045851">
    <property type="entry name" value="AMP-bd_C_sf"/>
</dbReference>
<dbReference type="InterPro" id="IPR023213">
    <property type="entry name" value="CAT-like_dom_sf"/>
</dbReference>
<name>A0A540X421_9BACT</name>
<dbReference type="Gene3D" id="3.40.47.10">
    <property type="match status" value="1"/>
</dbReference>
<dbReference type="GO" id="GO:0004315">
    <property type="term" value="F:3-oxoacyl-[acyl-carrier-protein] synthase activity"/>
    <property type="evidence" value="ECO:0007669"/>
    <property type="project" value="InterPro"/>
</dbReference>
<dbReference type="Pfam" id="PF02801">
    <property type="entry name" value="Ketoacyl-synt_C"/>
    <property type="match status" value="1"/>
</dbReference>
<dbReference type="InterPro" id="IPR009081">
    <property type="entry name" value="PP-bd_ACP"/>
</dbReference>
<evidence type="ECO:0000259" key="7">
    <source>
        <dbReference type="PROSITE" id="PS50075"/>
    </source>
</evidence>
<dbReference type="Pfam" id="PF00501">
    <property type="entry name" value="AMP-binding"/>
    <property type="match status" value="1"/>
</dbReference>
<dbReference type="SUPFAM" id="SSF56801">
    <property type="entry name" value="Acetyl-CoA synthetase-like"/>
    <property type="match status" value="1"/>
</dbReference>
<gene>
    <name evidence="9" type="ORF">FJV41_10950</name>
</gene>
<reference evidence="9 10" key="1">
    <citation type="submission" date="2019-06" db="EMBL/GenBank/DDBJ databases">
        <authorList>
            <person name="Livingstone P."/>
            <person name="Whitworth D."/>
        </authorList>
    </citation>
    <scope>NUCLEOTIDE SEQUENCE [LARGE SCALE GENOMIC DNA]</scope>
    <source>
        <strain evidence="9 10">AM401</strain>
    </source>
</reference>
<evidence type="ECO:0000259" key="8">
    <source>
        <dbReference type="PROSITE" id="PS52004"/>
    </source>
</evidence>
<keyword evidence="10" id="KW-1185">Reference proteome</keyword>
<dbReference type="InterPro" id="IPR020841">
    <property type="entry name" value="PKS_Beta-ketoAc_synthase_dom"/>
</dbReference>
<dbReference type="PROSITE" id="PS50075">
    <property type="entry name" value="CARRIER"/>
    <property type="match status" value="1"/>
</dbReference>
<dbReference type="RefSeq" id="WP_141642390.1">
    <property type="nucleotide sequence ID" value="NZ_VIFM01000032.1"/>
</dbReference>
<dbReference type="InterPro" id="IPR057737">
    <property type="entry name" value="Condensation_MtbB-like"/>
</dbReference>
<dbReference type="Gene3D" id="1.10.1200.10">
    <property type="entry name" value="ACP-like"/>
    <property type="match status" value="1"/>
</dbReference>
<keyword evidence="3" id="KW-0596">Phosphopantetheine</keyword>
<evidence type="ECO:0000256" key="3">
    <source>
        <dbReference type="ARBA" id="ARBA00022450"/>
    </source>
</evidence>
<dbReference type="SMART" id="SM00823">
    <property type="entry name" value="PKS_PP"/>
    <property type="match status" value="1"/>
</dbReference>
<dbReference type="GO" id="GO:0043041">
    <property type="term" value="P:amino acid activation for nonribosomal peptide biosynthetic process"/>
    <property type="evidence" value="ECO:0007669"/>
    <property type="project" value="TreeGrafter"/>
</dbReference>
<dbReference type="GO" id="GO:0016874">
    <property type="term" value="F:ligase activity"/>
    <property type="evidence" value="ECO:0007669"/>
    <property type="project" value="UniProtKB-KW"/>
</dbReference>
<dbReference type="PROSITE" id="PS00606">
    <property type="entry name" value="KS3_1"/>
    <property type="match status" value="1"/>
</dbReference>
<dbReference type="OrthoDB" id="9757540at2"/>
<dbReference type="Pfam" id="PF13193">
    <property type="entry name" value="AMP-binding_C"/>
    <property type="match status" value="1"/>
</dbReference>
<feature type="domain" description="Ketosynthase family 3 (KS3)" evidence="8">
    <location>
        <begin position="1146"/>
        <end position="1514"/>
    </location>
</feature>
<dbReference type="Gene3D" id="1.10.10.1830">
    <property type="entry name" value="Non-ribosomal peptide synthase, adenylation domain"/>
    <property type="match status" value="1"/>
</dbReference>
<dbReference type="GO" id="GO:0031177">
    <property type="term" value="F:phosphopantetheine binding"/>
    <property type="evidence" value="ECO:0007669"/>
    <property type="project" value="InterPro"/>
</dbReference>
<comment type="caution">
    <text evidence="9">The sequence shown here is derived from an EMBL/GenBank/DDBJ whole genome shotgun (WGS) entry which is preliminary data.</text>
</comment>
<dbReference type="GO" id="GO:0044550">
    <property type="term" value="P:secondary metabolite biosynthetic process"/>
    <property type="evidence" value="ECO:0007669"/>
    <property type="project" value="TreeGrafter"/>
</dbReference>
<dbReference type="InterPro" id="IPR016039">
    <property type="entry name" value="Thiolase-like"/>
</dbReference>
<dbReference type="InterPro" id="IPR018201">
    <property type="entry name" value="Ketoacyl_synth_AS"/>
</dbReference>
<dbReference type="EMBL" id="VIFM01000032">
    <property type="protein sequence ID" value="TQF15982.1"/>
    <property type="molecule type" value="Genomic_DNA"/>
</dbReference>
<dbReference type="InterPro" id="IPR041464">
    <property type="entry name" value="TubC_N"/>
</dbReference>
<evidence type="ECO:0000256" key="4">
    <source>
        <dbReference type="ARBA" id="ARBA00022553"/>
    </source>
</evidence>
<dbReference type="InterPro" id="IPR036736">
    <property type="entry name" value="ACP-like_sf"/>
</dbReference>
<dbReference type="Gene3D" id="3.40.50.12780">
    <property type="entry name" value="N-terminal domain of ligase-like"/>
    <property type="match status" value="1"/>
</dbReference>
<keyword evidence="6" id="KW-0808">Transferase</keyword>
<protein>
    <submittedName>
        <fullName evidence="9">Amino acid adenylation domain-containing protein</fullName>
    </submittedName>
</protein>
<dbReference type="Pfam" id="PF18563">
    <property type="entry name" value="TubC_N"/>
    <property type="match status" value="1"/>
</dbReference>
<dbReference type="PANTHER" id="PTHR45527">
    <property type="entry name" value="NONRIBOSOMAL PEPTIDE SYNTHETASE"/>
    <property type="match status" value="1"/>
</dbReference>
<evidence type="ECO:0000256" key="2">
    <source>
        <dbReference type="ARBA" id="ARBA00004924"/>
    </source>
</evidence>